<evidence type="ECO:0000313" key="1">
    <source>
        <dbReference type="EMBL" id="CDX20801.1"/>
    </source>
</evidence>
<reference evidence="2" key="1">
    <citation type="submission" date="2014-08" db="EMBL/GenBank/DDBJ databases">
        <authorList>
            <person name="Moulin L."/>
        </authorList>
    </citation>
    <scope>NUCLEOTIDE SEQUENCE [LARGE SCALE GENOMIC DNA]</scope>
</reference>
<proteinExistence type="predicted"/>
<dbReference type="Proteomes" id="UP000045285">
    <property type="component" value="Unassembled WGS sequence"/>
</dbReference>
<gene>
    <name evidence="1" type="ORF">MPL3356_340028</name>
</gene>
<keyword evidence="2" id="KW-1185">Reference proteome</keyword>
<protein>
    <submittedName>
        <fullName evidence="1">Uncharacterized protein</fullName>
    </submittedName>
</protein>
<dbReference type="EMBL" id="CCMZ01000028">
    <property type="protein sequence ID" value="CDX20801.1"/>
    <property type="molecule type" value="Genomic_DNA"/>
</dbReference>
<evidence type="ECO:0000313" key="2">
    <source>
        <dbReference type="Proteomes" id="UP000045285"/>
    </source>
</evidence>
<dbReference type="STRING" id="69974.MPLDJ20_220076"/>
<organism evidence="1 2">
    <name type="scientific">Mesorhizobium plurifarium</name>
    <dbReference type="NCBI Taxonomy" id="69974"/>
    <lineage>
        <taxon>Bacteria</taxon>
        <taxon>Pseudomonadati</taxon>
        <taxon>Pseudomonadota</taxon>
        <taxon>Alphaproteobacteria</taxon>
        <taxon>Hyphomicrobiales</taxon>
        <taxon>Phyllobacteriaceae</taxon>
        <taxon>Mesorhizobium</taxon>
    </lineage>
</organism>
<accession>A0A090DV45</accession>
<dbReference type="AlphaFoldDB" id="A0A090DV45"/>
<sequence length="70" mass="8003">MPPVEIRYCSSGPSIPGCAAGQPTFRVAFEGGYWHYRLINLQEEYVRKELTVAEDWRPIADICLDRMTTP</sequence>
<name>A0A090DV45_MESPL</name>